<dbReference type="Proteomes" id="UP000011761">
    <property type="component" value="Unassembled WGS sequence"/>
</dbReference>
<proteinExistence type="predicted"/>
<accession>M2NNR3</accession>
<dbReference type="GeneID" id="19109634"/>
<dbReference type="RefSeq" id="XP_007672349.1">
    <property type="nucleotide sequence ID" value="XM_007674159.1"/>
</dbReference>
<organism evidence="1 2">
    <name type="scientific">Baudoinia panamericana (strain UAMH 10762)</name>
    <name type="common">Angels' share fungus</name>
    <name type="synonym">Baudoinia compniacensis (strain UAMH 10762)</name>
    <dbReference type="NCBI Taxonomy" id="717646"/>
    <lineage>
        <taxon>Eukaryota</taxon>
        <taxon>Fungi</taxon>
        <taxon>Dikarya</taxon>
        <taxon>Ascomycota</taxon>
        <taxon>Pezizomycotina</taxon>
        <taxon>Dothideomycetes</taxon>
        <taxon>Dothideomycetidae</taxon>
        <taxon>Mycosphaerellales</taxon>
        <taxon>Teratosphaeriaceae</taxon>
        <taxon>Baudoinia</taxon>
    </lineage>
</organism>
<dbReference type="EMBL" id="KB445550">
    <property type="protein sequence ID" value="EMD01165.1"/>
    <property type="molecule type" value="Genomic_DNA"/>
</dbReference>
<dbReference type="KEGG" id="bcom:BAUCODRAFT_199934"/>
<evidence type="ECO:0000313" key="2">
    <source>
        <dbReference type="Proteomes" id="UP000011761"/>
    </source>
</evidence>
<name>M2NNR3_BAUPA</name>
<keyword evidence="2" id="KW-1185">Reference proteome</keyword>
<evidence type="ECO:0000313" key="1">
    <source>
        <dbReference type="EMBL" id="EMD01165.1"/>
    </source>
</evidence>
<protein>
    <submittedName>
        <fullName evidence="1">Uncharacterized protein</fullName>
    </submittedName>
</protein>
<gene>
    <name evidence="1" type="ORF">BAUCODRAFT_199934</name>
</gene>
<dbReference type="HOGENOM" id="CLU_2003469_0_0_1"/>
<sequence length="124" mass="14308">MGPGGALVIRAPSSCLPCSTRDLRNDYTYTLTTEAFFFHFTPDNADIPRHHDRTTTPEYGILPLHETPLPKAVVEWVRRRIGTSARRDCLLHQLTGHDRHINQQRCVRRRQHPSATFKPLLDRI</sequence>
<reference evidence="1 2" key="1">
    <citation type="journal article" date="2012" name="PLoS Pathog.">
        <title>Diverse lifestyles and strategies of plant pathogenesis encoded in the genomes of eighteen Dothideomycetes fungi.</title>
        <authorList>
            <person name="Ohm R.A."/>
            <person name="Feau N."/>
            <person name="Henrissat B."/>
            <person name="Schoch C.L."/>
            <person name="Horwitz B.A."/>
            <person name="Barry K.W."/>
            <person name="Condon B.J."/>
            <person name="Copeland A.C."/>
            <person name="Dhillon B."/>
            <person name="Glaser F."/>
            <person name="Hesse C.N."/>
            <person name="Kosti I."/>
            <person name="LaButti K."/>
            <person name="Lindquist E.A."/>
            <person name="Lucas S."/>
            <person name="Salamov A.A."/>
            <person name="Bradshaw R.E."/>
            <person name="Ciuffetti L."/>
            <person name="Hamelin R.C."/>
            <person name="Kema G.H.J."/>
            <person name="Lawrence C."/>
            <person name="Scott J.A."/>
            <person name="Spatafora J.W."/>
            <person name="Turgeon B.G."/>
            <person name="de Wit P.J.G.M."/>
            <person name="Zhong S."/>
            <person name="Goodwin S.B."/>
            <person name="Grigoriev I.V."/>
        </authorList>
    </citation>
    <scope>NUCLEOTIDE SEQUENCE [LARGE SCALE GENOMIC DNA]</scope>
    <source>
        <strain evidence="1 2">UAMH 10762</strain>
    </source>
</reference>
<dbReference type="AlphaFoldDB" id="M2NNR3"/>